<dbReference type="SUPFAM" id="SSF52172">
    <property type="entry name" value="CheY-like"/>
    <property type="match status" value="1"/>
</dbReference>
<dbReference type="EMBL" id="SLXP01000016">
    <property type="protein sequence ID" value="TCP38921.1"/>
    <property type="molecule type" value="Genomic_DNA"/>
</dbReference>
<feature type="modified residue" description="4-aspartylphosphate" evidence="2">
    <location>
        <position position="54"/>
    </location>
</feature>
<dbReference type="InterPro" id="IPR011006">
    <property type="entry name" value="CheY-like_superfamily"/>
</dbReference>
<dbReference type="Proteomes" id="UP000294835">
    <property type="component" value="Unassembled WGS sequence"/>
</dbReference>
<protein>
    <submittedName>
        <fullName evidence="4">Response regulator receiver protein</fullName>
    </submittedName>
</protein>
<evidence type="ECO:0000313" key="5">
    <source>
        <dbReference type="Proteomes" id="UP000294835"/>
    </source>
</evidence>
<dbReference type="PANTHER" id="PTHR44591:SF3">
    <property type="entry name" value="RESPONSE REGULATORY DOMAIN-CONTAINING PROTEIN"/>
    <property type="match status" value="1"/>
</dbReference>
<reference evidence="4 5" key="1">
    <citation type="submission" date="2019-03" db="EMBL/GenBank/DDBJ databases">
        <title>Genomic Encyclopedia of Type Strains, Phase IV (KMG-IV): sequencing the most valuable type-strain genomes for metagenomic binning, comparative biology and taxonomic classification.</title>
        <authorList>
            <person name="Goeker M."/>
        </authorList>
    </citation>
    <scope>NUCLEOTIDE SEQUENCE [LARGE SCALE GENOMIC DNA]</scope>
    <source>
        <strain evidence="4 5">DSM 18063</strain>
    </source>
</reference>
<dbReference type="CDD" id="cd17574">
    <property type="entry name" value="REC_OmpR"/>
    <property type="match status" value="1"/>
</dbReference>
<sequence length="132" mass="14245">MARKSVLLAEDEDGIAIALEYLIAREGYDTRRVADGQSALDAMEEAPPDLVVLDVMLPHRSGYEICQIIRRTEELKGVKVLMMTARGGEVERRKGLALGADAFLTKPFATADLKAQIRALLGGEGGCINDSG</sequence>
<keyword evidence="1 2" id="KW-0597">Phosphoprotein</keyword>
<evidence type="ECO:0000256" key="2">
    <source>
        <dbReference type="PROSITE-ProRule" id="PRU00169"/>
    </source>
</evidence>
<name>A0A4R2PXK8_9RHOB</name>
<dbReference type="InterPro" id="IPR050595">
    <property type="entry name" value="Bact_response_regulator"/>
</dbReference>
<dbReference type="RefSeq" id="WP_132465573.1">
    <property type="nucleotide sequence ID" value="NZ_SLXP01000016.1"/>
</dbReference>
<evidence type="ECO:0000259" key="3">
    <source>
        <dbReference type="PROSITE" id="PS50110"/>
    </source>
</evidence>
<gene>
    <name evidence="4" type="ORF">EV662_11675</name>
</gene>
<comment type="caution">
    <text evidence="4">The sequence shown here is derived from an EMBL/GenBank/DDBJ whole genome shotgun (WGS) entry which is preliminary data.</text>
</comment>
<evidence type="ECO:0000256" key="1">
    <source>
        <dbReference type="ARBA" id="ARBA00022553"/>
    </source>
</evidence>
<dbReference type="SMART" id="SM00448">
    <property type="entry name" value="REC"/>
    <property type="match status" value="1"/>
</dbReference>
<dbReference type="AlphaFoldDB" id="A0A4R2PXK8"/>
<accession>A0A4R2PXK8</accession>
<proteinExistence type="predicted"/>
<dbReference type="OrthoDB" id="9801602at2"/>
<feature type="domain" description="Response regulatory" evidence="3">
    <location>
        <begin position="5"/>
        <end position="121"/>
    </location>
</feature>
<dbReference type="GO" id="GO:0000160">
    <property type="term" value="P:phosphorelay signal transduction system"/>
    <property type="evidence" value="ECO:0007669"/>
    <property type="project" value="InterPro"/>
</dbReference>
<dbReference type="PANTHER" id="PTHR44591">
    <property type="entry name" value="STRESS RESPONSE REGULATOR PROTEIN 1"/>
    <property type="match status" value="1"/>
</dbReference>
<dbReference type="Pfam" id="PF00072">
    <property type="entry name" value="Response_reg"/>
    <property type="match status" value="1"/>
</dbReference>
<dbReference type="PROSITE" id="PS50110">
    <property type="entry name" value="RESPONSE_REGULATORY"/>
    <property type="match status" value="1"/>
</dbReference>
<organism evidence="4 5">
    <name type="scientific">Rhodovulum marinum</name>
    <dbReference type="NCBI Taxonomy" id="320662"/>
    <lineage>
        <taxon>Bacteria</taxon>
        <taxon>Pseudomonadati</taxon>
        <taxon>Pseudomonadota</taxon>
        <taxon>Alphaproteobacteria</taxon>
        <taxon>Rhodobacterales</taxon>
        <taxon>Paracoccaceae</taxon>
        <taxon>Rhodovulum</taxon>
    </lineage>
</organism>
<dbReference type="InterPro" id="IPR001789">
    <property type="entry name" value="Sig_transdc_resp-reg_receiver"/>
</dbReference>
<evidence type="ECO:0000313" key="4">
    <source>
        <dbReference type="EMBL" id="TCP38921.1"/>
    </source>
</evidence>
<keyword evidence="5" id="KW-1185">Reference proteome</keyword>
<dbReference type="Gene3D" id="3.40.50.2300">
    <property type="match status" value="1"/>
</dbReference>